<reference evidence="1 2" key="1">
    <citation type="submission" date="2024-06" db="EMBL/GenBank/DDBJ databases">
        <authorList>
            <person name="Woo H."/>
        </authorList>
    </citation>
    <scope>NUCLEOTIDE SEQUENCE [LARGE SCALE GENOMIC DNA]</scope>
    <source>
        <strain evidence="1 2">Si-c</strain>
    </source>
</reference>
<evidence type="ECO:0008006" key="3">
    <source>
        <dbReference type="Google" id="ProtNLM"/>
    </source>
</evidence>
<evidence type="ECO:0000313" key="2">
    <source>
        <dbReference type="Proteomes" id="UP001556220"/>
    </source>
</evidence>
<name>A0ABV3QE29_9GAMM</name>
<gene>
    <name evidence="1" type="ORF">ABQJ54_10010</name>
</gene>
<accession>A0ABV3QE29</accession>
<organism evidence="1 2">
    <name type="scientific">Rhodanobacter lycopersici</name>
    <dbReference type="NCBI Taxonomy" id="3162487"/>
    <lineage>
        <taxon>Bacteria</taxon>
        <taxon>Pseudomonadati</taxon>
        <taxon>Pseudomonadota</taxon>
        <taxon>Gammaproteobacteria</taxon>
        <taxon>Lysobacterales</taxon>
        <taxon>Rhodanobacteraceae</taxon>
        <taxon>Rhodanobacter</taxon>
    </lineage>
</organism>
<proteinExistence type="predicted"/>
<protein>
    <recommendedName>
        <fullName evidence="3">DUF3301 domain-containing protein</fullName>
    </recommendedName>
</protein>
<comment type="caution">
    <text evidence="1">The sequence shown here is derived from an EMBL/GenBank/DDBJ whole genome shotgun (WGS) entry which is preliminary data.</text>
</comment>
<dbReference type="RefSeq" id="WP_367854150.1">
    <property type="nucleotide sequence ID" value="NZ_JBFOHK010000002.1"/>
</dbReference>
<evidence type="ECO:0000313" key="1">
    <source>
        <dbReference type="EMBL" id="MEW9572090.1"/>
    </source>
</evidence>
<sequence>MSRSAPLLFLLLIAAAIWLSWRHYRNAKALLQDWADANGLRILHARQSWGAMPLSMWFTTSKYQVVYHVSVYDEASHRIRSAWVRLGTRWWGVMEGDAVEVKWEDAG</sequence>
<dbReference type="Proteomes" id="UP001556220">
    <property type="component" value="Unassembled WGS sequence"/>
</dbReference>
<keyword evidence="2" id="KW-1185">Reference proteome</keyword>
<dbReference type="EMBL" id="JBFOHK010000002">
    <property type="protein sequence ID" value="MEW9572090.1"/>
    <property type="molecule type" value="Genomic_DNA"/>
</dbReference>